<comment type="caution">
    <text evidence="2">The sequence shown here is derived from an EMBL/GenBank/DDBJ whole genome shotgun (WGS) entry which is preliminary data.</text>
</comment>
<evidence type="ECO:0000256" key="1">
    <source>
        <dbReference type="SAM" id="MobiDB-lite"/>
    </source>
</evidence>
<gene>
    <name evidence="2" type="ORF">ODALV1_LOCUS570</name>
</gene>
<sequence length="362" mass="40700">MAGDTKSDEVSEAGSQSQENTEKYIIDELISSAFQAIIEGRTNDEIANCFAIFYDDSAIISARDKLQNLIAIPKRSTRRDKDGLGRAKDVTEIIVALRKIDFRGQNIRVIVSDLNQVCHVDSELEDELQLRHEIRLLRSRLAKVEEMCGSIMGISNKLDNIETTLNSINSSNVSQSYSDKIKSGASLTSSSLVPSASTQDISEKIPEMCDRPKSINPFVTDPNENRRFLPTPAESSGWKTVSRKKQRIQRHVLGCNETATVKSSGVKVMRLFVSRCHPNTTPEMLTHDLTETSNLDILAIEKLKTRFDTYASFKITINKNEVETKDILNQGNWPKGIFVRPYLTNRWNAKRNGNTMEPNTTQ</sequence>
<organism evidence="2 3">
    <name type="scientific">Orchesella dallaii</name>
    <dbReference type="NCBI Taxonomy" id="48710"/>
    <lineage>
        <taxon>Eukaryota</taxon>
        <taxon>Metazoa</taxon>
        <taxon>Ecdysozoa</taxon>
        <taxon>Arthropoda</taxon>
        <taxon>Hexapoda</taxon>
        <taxon>Collembola</taxon>
        <taxon>Entomobryomorpha</taxon>
        <taxon>Entomobryoidea</taxon>
        <taxon>Orchesellidae</taxon>
        <taxon>Orchesellinae</taxon>
        <taxon>Orchesella</taxon>
    </lineage>
</organism>
<name>A0ABP1PJ12_9HEXA</name>
<evidence type="ECO:0000313" key="2">
    <source>
        <dbReference type="EMBL" id="CAL8069011.1"/>
    </source>
</evidence>
<dbReference type="Proteomes" id="UP001642540">
    <property type="component" value="Unassembled WGS sequence"/>
</dbReference>
<dbReference type="EMBL" id="CAXLJM020000003">
    <property type="protein sequence ID" value="CAL8069011.1"/>
    <property type="molecule type" value="Genomic_DNA"/>
</dbReference>
<proteinExistence type="predicted"/>
<evidence type="ECO:0000313" key="3">
    <source>
        <dbReference type="Proteomes" id="UP001642540"/>
    </source>
</evidence>
<reference evidence="2 3" key="1">
    <citation type="submission" date="2024-08" db="EMBL/GenBank/DDBJ databases">
        <authorList>
            <person name="Cucini C."/>
            <person name="Frati F."/>
        </authorList>
    </citation>
    <scope>NUCLEOTIDE SEQUENCE [LARGE SCALE GENOMIC DNA]</scope>
</reference>
<accession>A0ABP1PJ12</accession>
<feature type="region of interest" description="Disordered" evidence="1">
    <location>
        <begin position="212"/>
        <end position="242"/>
    </location>
</feature>
<keyword evidence="3" id="KW-1185">Reference proteome</keyword>
<protein>
    <submittedName>
        <fullName evidence="2">Uncharacterized protein</fullName>
    </submittedName>
</protein>